<dbReference type="Proteomes" id="UP000054007">
    <property type="component" value="Unassembled WGS sequence"/>
</dbReference>
<reference evidence="1 2" key="1">
    <citation type="journal article" date="2015" name="Fungal Genet. Biol.">
        <title>Evolution of novel wood decay mechanisms in Agaricales revealed by the genome sequences of Fistulina hepatica and Cylindrobasidium torrendii.</title>
        <authorList>
            <person name="Floudas D."/>
            <person name="Held B.W."/>
            <person name="Riley R."/>
            <person name="Nagy L.G."/>
            <person name="Koehler G."/>
            <person name="Ransdell A.S."/>
            <person name="Younus H."/>
            <person name="Chow J."/>
            <person name="Chiniquy J."/>
            <person name="Lipzen A."/>
            <person name="Tritt A."/>
            <person name="Sun H."/>
            <person name="Haridas S."/>
            <person name="LaButti K."/>
            <person name="Ohm R.A."/>
            <person name="Kues U."/>
            <person name="Blanchette R.A."/>
            <person name="Grigoriev I.V."/>
            <person name="Minto R.E."/>
            <person name="Hibbett D.S."/>
        </authorList>
    </citation>
    <scope>NUCLEOTIDE SEQUENCE [LARGE SCALE GENOMIC DNA]</scope>
    <source>
        <strain evidence="1 2">FP15055 ss-10</strain>
    </source>
</reference>
<dbReference type="STRING" id="1314674.A0A0D7AUY7"/>
<evidence type="ECO:0000313" key="2">
    <source>
        <dbReference type="Proteomes" id="UP000054007"/>
    </source>
</evidence>
<protein>
    <submittedName>
        <fullName evidence="1">Uncharacterized protein</fullName>
    </submittedName>
</protein>
<proteinExistence type="predicted"/>
<name>A0A0D7AUY7_9AGAR</name>
<dbReference type="OrthoDB" id="3050033at2759"/>
<dbReference type="AlphaFoldDB" id="A0A0D7AUY7"/>
<organism evidence="1 2">
    <name type="scientific">Cylindrobasidium torrendii FP15055 ss-10</name>
    <dbReference type="NCBI Taxonomy" id="1314674"/>
    <lineage>
        <taxon>Eukaryota</taxon>
        <taxon>Fungi</taxon>
        <taxon>Dikarya</taxon>
        <taxon>Basidiomycota</taxon>
        <taxon>Agaricomycotina</taxon>
        <taxon>Agaricomycetes</taxon>
        <taxon>Agaricomycetidae</taxon>
        <taxon>Agaricales</taxon>
        <taxon>Marasmiineae</taxon>
        <taxon>Physalacriaceae</taxon>
        <taxon>Cylindrobasidium</taxon>
    </lineage>
</organism>
<sequence>MIEKRLTALGWGDELSHPKSMAYLRSHNLYCKIRPLSEQDWQKVQKVFVDYMTMVKRYRVTGERLKLFESVTCDYLTSQIDVAPPWSTIAQAFPFYGMIFDTDVDSDDVTEATMHAALCAYLPTVTGEWRSTVESKLIEKLYESKLSPHLSLASSSFSCPECSNCLHYPQILEHDCLLNASVQTNEDEGTYTLGTFLYDSMSAPTKRKVLIADALVRLCGGDPETATATWLDEQNKFFTCGGCWQPDTPARRLDSAIYGRWRYFMSDHKRSWCSTHGGSSALRVVHESKALRVAMKMESKADTPAICKMCERHFRPGKWDEHLLRHDHHSSTSGSDNEWRERWHPMTSKEHHHYPSNYCDCDEERGWDWDWDSI</sequence>
<evidence type="ECO:0000313" key="1">
    <source>
        <dbReference type="EMBL" id="KIY61810.1"/>
    </source>
</evidence>
<keyword evidence="2" id="KW-1185">Reference proteome</keyword>
<accession>A0A0D7AUY7</accession>
<dbReference type="EMBL" id="KN880867">
    <property type="protein sequence ID" value="KIY61810.1"/>
    <property type="molecule type" value="Genomic_DNA"/>
</dbReference>
<gene>
    <name evidence="1" type="ORF">CYLTODRAFT_203485</name>
</gene>